<organism evidence="2 3">
    <name type="scientific">Ranitomeya imitator</name>
    <name type="common">mimic poison frog</name>
    <dbReference type="NCBI Taxonomy" id="111125"/>
    <lineage>
        <taxon>Eukaryota</taxon>
        <taxon>Metazoa</taxon>
        <taxon>Chordata</taxon>
        <taxon>Craniata</taxon>
        <taxon>Vertebrata</taxon>
        <taxon>Euteleostomi</taxon>
        <taxon>Amphibia</taxon>
        <taxon>Batrachia</taxon>
        <taxon>Anura</taxon>
        <taxon>Neobatrachia</taxon>
        <taxon>Hyloidea</taxon>
        <taxon>Dendrobatidae</taxon>
        <taxon>Dendrobatinae</taxon>
        <taxon>Ranitomeya</taxon>
    </lineage>
</organism>
<name>A0ABN9LP36_9NEOB</name>
<reference evidence="2" key="1">
    <citation type="submission" date="2023-07" db="EMBL/GenBank/DDBJ databases">
        <authorList>
            <person name="Stuckert A."/>
        </authorList>
    </citation>
    <scope>NUCLEOTIDE SEQUENCE</scope>
</reference>
<dbReference type="EMBL" id="CAUEEQ010026084">
    <property type="protein sequence ID" value="CAJ0946851.1"/>
    <property type="molecule type" value="Genomic_DNA"/>
</dbReference>
<evidence type="ECO:0000259" key="1">
    <source>
        <dbReference type="Pfam" id="PF26215"/>
    </source>
</evidence>
<comment type="caution">
    <text evidence="2">The sequence shown here is derived from an EMBL/GenBank/DDBJ whole genome shotgun (WGS) entry which is preliminary data.</text>
</comment>
<dbReference type="Proteomes" id="UP001176940">
    <property type="component" value="Unassembled WGS sequence"/>
</dbReference>
<protein>
    <recommendedName>
        <fullName evidence="1">Helix-turn-helix domain-containing protein</fullName>
    </recommendedName>
</protein>
<feature type="domain" description="Helix-turn-helix" evidence="1">
    <location>
        <begin position="90"/>
        <end position="146"/>
    </location>
</feature>
<keyword evidence="3" id="KW-1185">Reference proteome</keyword>
<evidence type="ECO:0000313" key="2">
    <source>
        <dbReference type="EMBL" id="CAJ0946851.1"/>
    </source>
</evidence>
<dbReference type="InterPro" id="IPR058912">
    <property type="entry name" value="HTH_animal"/>
</dbReference>
<accession>A0ABN9LP36</accession>
<sequence length="315" mass="36191">MSLRPTTSSKTVYSYKCYHRYIDDIFCIWSGPLDSLKTFHEYLNSIIPELSFTIQYNMKEIPFLDTLVVKDDVGLLSLDLYGKPTDRNNLLHYSSCHPRATRNSLPRSQFTRVSRIVTDAAMRDVRLNAMSDKFKERQYPTRLLEREKIRATTPLSPAPPSRKIDRVPFVHTYHPCMPKVYSIIRKHWSLLSKAYPKIESFTIPALICTRRPTNIKDTVVRADVGSSHPSTTQRFLSTQHRGTFPCLCCVACYNLVVRTIMDLVVKSTRNDLIVTDNKDELWDVGTLLTAIPKPIKHTRNSRGLRLTLPMQLGTA</sequence>
<dbReference type="PANTHER" id="PTHR21301">
    <property type="entry name" value="REVERSE TRANSCRIPTASE"/>
    <property type="match status" value="1"/>
</dbReference>
<gene>
    <name evidence="2" type="ORF">RIMI_LOCUS11492344</name>
</gene>
<evidence type="ECO:0000313" key="3">
    <source>
        <dbReference type="Proteomes" id="UP001176940"/>
    </source>
</evidence>
<dbReference type="PANTHER" id="PTHR21301:SF12">
    <property type="match status" value="1"/>
</dbReference>
<proteinExistence type="predicted"/>
<dbReference type="Pfam" id="PF26215">
    <property type="entry name" value="HTH_animal"/>
    <property type="match status" value="1"/>
</dbReference>